<accession>A0A941CQS2</accession>
<dbReference type="AlphaFoldDB" id="A0A941CQS2"/>
<dbReference type="GO" id="GO:0046872">
    <property type="term" value="F:metal ion binding"/>
    <property type="evidence" value="ECO:0007669"/>
    <property type="project" value="UniProtKB-KW"/>
</dbReference>
<dbReference type="RefSeq" id="WP_211800127.1">
    <property type="nucleotide sequence ID" value="NZ_JAGSCS010000004.1"/>
</dbReference>
<evidence type="ECO:0000259" key="5">
    <source>
        <dbReference type="PROSITE" id="PS50305"/>
    </source>
</evidence>
<protein>
    <recommendedName>
        <fullName evidence="1">protein acetyllysine N-acetyltransferase</fullName>
        <ecNumber evidence="1">2.3.1.286</ecNumber>
    </recommendedName>
</protein>
<name>A0A941CQS2_9CLOT</name>
<dbReference type="InterPro" id="IPR029035">
    <property type="entry name" value="DHS-like_NAD/FAD-binding_dom"/>
</dbReference>
<feature type="active site" description="Proton acceptor" evidence="4">
    <location>
        <position position="120"/>
    </location>
</feature>
<dbReference type="PROSITE" id="PS50305">
    <property type="entry name" value="SIRTUIN"/>
    <property type="match status" value="1"/>
</dbReference>
<dbReference type="EC" id="2.3.1.286" evidence="1"/>
<gene>
    <name evidence="6" type="ORF">KCG48_04515</name>
</gene>
<organism evidence="6 7">
    <name type="scientific">Proteiniclasticum sediminis</name>
    <dbReference type="NCBI Taxonomy" id="2804028"/>
    <lineage>
        <taxon>Bacteria</taxon>
        <taxon>Bacillati</taxon>
        <taxon>Bacillota</taxon>
        <taxon>Clostridia</taxon>
        <taxon>Eubacteriales</taxon>
        <taxon>Clostridiaceae</taxon>
        <taxon>Proteiniclasticum</taxon>
    </lineage>
</organism>
<evidence type="ECO:0000256" key="1">
    <source>
        <dbReference type="ARBA" id="ARBA00012928"/>
    </source>
</evidence>
<proteinExistence type="predicted"/>
<dbReference type="Proteomes" id="UP000675379">
    <property type="component" value="Unassembled WGS sequence"/>
</dbReference>
<dbReference type="InterPro" id="IPR050134">
    <property type="entry name" value="NAD-dep_sirtuin_deacylases"/>
</dbReference>
<dbReference type="PANTHER" id="PTHR11085:SF4">
    <property type="entry name" value="NAD-DEPENDENT PROTEIN DEACYLASE"/>
    <property type="match status" value="1"/>
</dbReference>
<dbReference type="Gene3D" id="3.30.1600.10">
    <property type="entry name" value="SIR2/SIRT2 'Small Domain"/>
    <property type="match status" value="1"/>
</dbReference>
<dbReference type="GO" id="GO:0070403">
    <property type="term" value="F:NAD+ binding"/>
    <property type="evidence" value="ECO:0007669"/>
    <property type="project" value="InterPro"/>
</dbReference>
<reference evidence="6" key="1">
    <citation type="submission" date="2021-04" db="EMBL/GenBank/DDBJ databases">
        <title>Proteiniclasticum sedimins sp. nov., an obligate anaerobic bacterium isolated from anaerobic sludge.</title>
        <authorList>
            <person name="Liu J."/>
        </authorList>
    </citation>
    <scope>NUCLEOTIDE SEQUENCE</scope>
    <source>
        <strain evidence="6">BAD-10</strain>
    </source>
</reference>
<evidence type="ECO:0000313" key="6">
    <source>
        <dbReference type="EMBL" id="MBR0575601.1"/>
    </source>
</evidence>
<keyword evidence="4" id="KW-0479">Metal-binding</keyword>
<sequence>MDRYEKSADLLHGAKRITVLTGAGMSTESGLKDFRSKSGLSSSLYEGYAPEEILSRSFFRRNTDLFYSYLREHLDVTGITPNIGHKILAQWQGRKPHHIITQNIDSLHQAAGSHDVLEIHGTLTTATCTGCKKQKSLREVLDRGYSCDCGGVYKPDIVLYDEEVSQIYEAFRLAEESDLLVVLGTSLKVYPAASIPEAYGIRKKPAIIINRDPSPYAFGYNVVEINESIGETLRRIDEILKKKHPLEEMPR</sequence>
<dbReference type="CDD" id="cd01407">
    <property type="entry name" value="SIR2-fam"/>
    <property type="match status" value="1"/>
</dbReference>
<dbReference type="PANTHER" id="PTHR11085">
    <property type="entry name" value="NAD-DEPENDENT PROTEIN DEACYLASE SIRTUIN-5, MITOCHONDRIAL-RELATED"/>
    <property type="match status" value="1"/>
</dbReference>
<dbReference type="GO" id="GO:0017136">
    <property type="term" value="F:histone deacetylase activity, NAD-dependent"/>
    <property type="evidence" value="ECO:0007669"/>
    <property type="project" value="TreeGrafter"/>
</dbReference>
<dbReference type="InterPro" id="IPR026590">
    <property type="entry name" value="Ssirtuin_cat_dom"/>
</dbReference>
<feature type="domain" description="Deacetylase sirtuin-type" evidence="5">
    <location>
        <begin position="1"/>
        <end position="243"/>
    </location>
</feature>
<comment type="caution">
    <text evidence="6">The sequence shown here is derived from an EMBL/GenBank/DDBJ whole genome shotgun (WGS) entry which is preliminary data.</text>
</comment>
<dbReference type="InterPro" id="IPR026591">
    <property type="entry name" value="Sirtuin_cat_small_dom_sf"/>
</dbReference>
<feature type="binding site" evidence="4">
    <location>
        <position position="128"/>
    </location>
    <ligand>
        <name>Zn(2+)</name>
        <dbReference type="ChEBI" id="CHEBI:29105"/>
    </ligand>
</feature>
<dbReference type="Gene3D" id="3.40.50.1220">
    <property type="entry name" value="TPP-binding domain"/>
    <property type="match status" value="1"/>
</dbReference>
<keyword evidence="4" id="KW-0862">Zinc</keyword>
<evidence type="ECO:0000313" key="7">
    <source>
        <dbReference type="Proteomes" id="UP000675379"/>
    </source>
</evidence>
<evidence type="ECO:0000256" key="2">
    <source>
        <dbReference type="ARBA" id="ARBA00022679"/>
    </source>
</evidence>
<evidence type="ECO:0000256" key="4">
    <source>
        <dbReference type="PROSITE-ProRule" id="PRU00236"/>
    </source>
</evidence>
<dbReference type="SUPFAM" id="SSF52467">
    <property type="entry name" value="DHS-like NAD/FAD-binding domain"/>
    <property type="match status" value="1"/>
</dbReference>
<feature type="binding site" evidence="4">
    <location>
        <position position="131"/>
    </location>
    <ligand>
        <name>Zn(2+)</name>
        <dbReference type="ChEBI" id="CHEBI:29105"/>
    </ligand>
</feature>
<dbReference type="EMBL" id="JAGSCS010000004">
    <property type="protein sequence ID" value="MBR0575601.1"/>
    <property type="molecule type" value="Genomic_DNA"/>
</dbReference>
<feature type="binding site" evidence="4">
    <location>
        <position position="149"/>
    </location>
    <ligand>
        <name>Zn(2+)</name>
        <dbReference type="ChEBI" id="CHEBI:29105"/>
    </ligand>
</feature>
<keyword evidence="7" id="KW-1185">Reference proteome</keyword>
<evidence type="ECO:0000256" key="3">
    <source>
        <dbReference type="ARBA" id="ARBA00023027"/>
    </source>
</evidence>
<dbReference type="Pfam" id="PF02146">
    <property type="entry name" value="SIR2"/>
    <property type="match status" value="1"/>
</dbReference>
<feature type="binding site" evidence="4">
    <location>
        <position position="147"/>
    </location>
    <ligand>
        <name>Zn(2+)</name>
        <dbReference type="ChEBI" id="CHEBI:29105"/>
    </ligand>
</feature>
<keyword evidence="2" id="KW-0808">Transferase</keyword>
<dbReference type="InterPro" id="IPR003000">
    <property type="entry name" value="Sirtuin"/>
</dbReference>
<keyword evidence="3" id="KW-0520">NAD</keyword>